<proteinExistence type="predicted"/>
<dbReference type="AlphaFoldDB" id="A0A1E7XXV2"/>
<dbReference type="RefSeq" id="WP_070123059.1">
    <property type="nucleotide sequence ID" value="NZ_MAXD01000015.1"/>
</dbReference>
<dbReference type="Proteomes" id="UP000175684">
    <property type="component" value="Unassembled WGS sequence"/>
</dbReference>
<evidence type="ECO:0000313" key="3">
    <source>
        <dbReference type="Proteomes" id="UP000175684"/>
    </source>
</evidence>
<evidence type="ECO:0000256" key="1">
    <source>
        <dbReference type="SAM" id="MobiDB-lite"/>
    </source>
</evidence>
<evidence type="ECO:0000313" key="2">
    <source>
        <dbReference type="EMBL" id="OFA33646.1"/>
    </source>
</evidence>
<organism evidence="2 3">
    <name type="scientific">Bifidobacterium adolescentis</name>
    <dbReference type="NCBI Taxonomy" id="1680"/>
    <lineage>
        <taxon>Bacteria</taxon>
        <taxon>Bacillati</taxon>
        <taxon>Actinomycetota</taxon>
        <taxon>Actinomycetes</taxon>
        <taxon>Bifidobacteriales</taxon>
        <taxon>Bifidobacteriaceae</taxon>
        <taxon>Bifidobacterium</taxon>
    </lineage>
</organism>
<feature type="region of interest" description="Disordered" evidence="1">
    <location>
        <begin position="1"/>
        <end position="39"/>
    </location>
</feature>
<comment type="caution">
    <text evidence="2">The sequence shown here is derived from an EMBL/GenBank/DDBJ whole genome shotgun (WGS) entry which is preliminary data.</text>
</comment>
<sequence>MATDAKGNNHKAAGRPDGGQFDRKAGQGSDDDLDFEAADTRLSAAMPDMDAEDRRRLINVVIGGPDKDDPVAVAGYLDSLDPGVRFILSDKARALEARTLDDPDWCDAHAEELMAAVPDISSGALTGVIHYWRADDPDASDRLAEAVTDDPDIADELCYERAVSDRLFRQRKPWASRDRLLGNPHLTEAQRSALTTPIPESGFTRTNDQKTLRAMLFASDEQYRAHAVARNGDLIHAAPELEDLVRTDPSELVRGYMGSACERCSASLEDGGSECAQCHRTVCGNCNSRCAYCGEAACDDCGMYCAGCHRWFCGMHLTSGRCPSCA</sequence>
<dbReference type="EMBL" id="MAXD01000015">
    <property type="protein sequence ID" value="OFA33646.1"/>
    <property type="molecule type" value="Genomic_DNA"/>
</dbReference>
<accession>A0A1E7XXV2</accession>
<protein>
    <submittedName>
        <fullName evidence="2">Uncharacterized protein</fullName>
    </submittedName>
</protein>
<name>A0A1E7XXV2_BIFAD</name>
<gene>
    <name evidence="2" type="ORF">BBK15_09880</name>
</gene>
<dbReference type="OrthoDB" id="118142at2"/>
<reference evidence="2 3" key="1">
    <citation type="submission" date="2016-07" db="EMBL/GenBank/DDBJ databases">
        <title>Draft Genome Sequence of Bifidobacterium adolescentis strain Km 4.</title>
        <authorList>
            <person name="Danilenko V.N."/>
        </authorList>
    </citation>
    <scope>NUCLEOTIDE SEQUENCE [LARGE SCALE GENOMIC DNA]</scope>
    <source>
        <strain evidence="2 3">Km 4</strain>
    </source>
</reference>